<keyword evidence="2 5" id="KW-0732">Signal</keyword>
<feature type="compositionally biased region" description="Polar residues" evidence="4">
    <location>
        <begin position="74"/>
        <end position="95"/>
    </location>
</feature>
<dbReference type="PROSITE" id="PS51155">
    <property type="entry name" value="CHIT_BIND_RR_2"/>
    <property type="match status" value="1"/>
</dbReference>
<reference evidence="6" key="1">
    <citation type="submission" date="2022-03" db="EMBL/GenBank/DDBJ databases">
        <authorList>
            <person name="Martin H S."/>
        </authorList>
    </citation>
    <scope>NUCLEOTIDE SEQUENCE</scope>
</reference>
<feature type="non-terminal residue" evidence="6">
    <location>
        <position position="271"/>
    </location>
</feature>
<gene>
    <name evidence="6" type="ORF">IPOD504_LOCUS16786</name>
</gene>
<evidence type="ECO:0000256" key="1">
    <source>
        <dbReference type="ARBA" id="ARBA00022460"/>
    </source>
</evidence>
<name>A0ABN8J3Z2_9NEOP</name>
<dbReference type="InterPro" id="IPR051217">
    <property type="entry name" value="Insect_Cuticle_Struc_Prot"/>
</dbReference>
<protein>
    <submittedName>
        <fullName evidence="6">Uncharacterized protein</fullName>
    </submittedName>
</protein>
<keyword evidence="7" id="KW-1185">Reference proteome</keyword>
<evidence type="ECO:0000256" key="3">
    <source>
        <dbReference type="PROSITE-ProRule" id="PRU00497"/>
    </source>
</evidence>
<dbReference type="Pfam" id="PF00379">
    <property type="entry name" value="Chitin_bind_4"/>
    <property type="match status" value="1"/>
</dbReference>
<proteinExistence type="predicted"/>
<feature type="chain" id="PRO_5046065801" evidence="5">
    <location>
        <begin position="18"/>
        <end position="271"/>
    </location>
</feature>
<dbReference type="PANTHER" id="PTHR12236">
    <property type="entry name" value="STRUCTURAL CONTITUENT OF CUTICLE"/>
    <property type="match status" value="1"/>
</dbReference>
<feature type="signal peptide" evidence="5">
    <location>
        <begin position="1"/>
        <end position="17"/>
    </location>
</feature>
<dbReference type="PRINTS" id="PR00947">
    <property type="entry name" value="CUTICLE"/>
</dbReference>
<keyword evidence="1 3" id="KW-0193">Cuticle</keyword>
<evidence type="ECO:0000256" key="4">
    <source>
        <dbReference type="SAM" id="MobiDB-lite"/>
    </source>
</evidence>
<dbReference type="EMBL" id="OW152820">
    <property type="protein sequence ID" value="CAH2075430.1"/>
    <property type="molecule type" value="Genomic_DNA"/>
</dbReference>
<evidence type="ECO:0000313" key="7">
    <source>
        <dbReference type="Proteomes" id="UP000837857"/>
    </source>
</evidence>
<organism evidence="6 7">
    <name type="scientific">Iphiclides podalirius</name>
    <name type="common">scarce swallowtail</name>
    <dbReference type="NCBI Taxonomy" id="110791"/>
    <lineage>
        <taxon>Eukaryota</taxon>
        <taxon>Metazoa</taxon>
        <taxon>Ecdysozoa</taxon>
        <taxon>Arthropoda</taxon>
        <taxon>Hexapoda</taxon>
        <taxon>Insecta</taxon>
        <taxon>Pterygota</taxon>
        <taxon>Neoptera</taxon>
        <taxon>Endopterygota</taxon>
        <taxon>Lepidoptera</taxon>
        <taxon>Glossata</taxon>
        <taxon>Ditrysia</taxon>
        <taxon>Papilionoidea</taxon>
        <taxon>Papilionidae</taxon>
        <taxon>Papilioninae</taxon>
        <taxon>Iphiclides</taxon>
    </lineage>
</organism>
<dbReference type="PANTHER" id="PTHR12236:SF95">
    <property type="entry name" value="CUTICULAR PROTEIN 76BD, ISOFORM C-RELATED"/>
    <property type="match status" value="1"/>
</dbReference>
<sequence length="271" mass="31819">MLAKIFLLTTALLAISCQEYKYKIKPVVQHEQSKDYRYHPTERVPYVYRQEPAPIHEDENQAQPESQYHHENGHATSSQSILRHQPQPVQESQENYPEYTPEAVTYKQYFQSHEQLNQHQPAQHQPTVHNVHYPAVRHQIHAIQPVRHEPQTQYIQPHEAIPHHYPLKTHQAPVYHQAEAQSHDSHEELVDYYAYPKYQYEYKVEDPHTGDNKFQHEIRDGDNVKGVYSLQEADGSVRTVEYSSDKHHGFNAVVKHSAPGHHVQIESHHEN</sequence>
<dbReference type="PROSITE" id="PS51257">
    <property type="entry name" value="PROKAR_LIPOPROTEIN"/>
    <property type="match status" value="1"/>
</dbReference>
<evidence type="ECO:0000256" key="5">
    <source>
        <dbReference type="SAM" id="SignalP"/>
    </source>
</evidence>
<dbReference type="InterPro" id="IPR000618">
    <property type="entry name" value="Insect_cuticle"/>
</dbReference>
<dbReference type="Proteomes" id="UP000837857">
    <property type="component" value="Chromosome 8"/>
</dbReference>
<accession>A0ABN8J3Z2</accession>
<feature type="region of interest" description="Disordered" evidence="4">
    <location>
        <begin position="57"/>
        <end position="95"/>
    </location>
</feature>
<evidence type="ECO:0000313" key="6">
    <source>
        <dbReference type="EMBL" id="CAH2075430.1"/>
    </source>
</evidence>
<evidence type="ECO:0000256" key="2">
    <source>
        <dbReference type="ARBA" id="ARBA00022729"/>
    </source>
</evidence>